<proteinExistence type="predicted"/>
<organism evidence="1 2">
    <name type="scientific">Aquimarina algiphila</name>
    <dbReference type="NCBI Taxonomy" id="2047982"/>
    <lineage>
        <taxon>Bacteria</taxon>
        <taxon>Pseudomonadati</taxon>
        <taxon>Bacteroidota</taxon>
        <taxon>Flavobacteriia</taxon>
        <taxon>Flavobacteriales</taxon>
        <taxon>Flavobacteriaceae</taxon>
        <taxon>Aquimarina</taxon>
    </lineage>
</organism>
<name>A0A554VDR2_9FLAO</name>
<reference evidence="1 2" key="1">
    <citation type="submission" date="2019-07" db="EMBL/GenBank/DDBJ databases">
        <title>The draft genome sequence of Aquimarina algiphila M91.</title>
        <authorList>
            <person name="Meng X."/>
        </authorList>
    </citation>
    <scope>NUCLEOTIDE SEQUENCE [LARGE SCALE GENOMIC DNA]</scope>
    <source>
        <strain evidence="1 2">M91</strain>
    </source>
</reference>
<dbReference type="OrthoDB" id="1036397at2"/>
<evidence type="ECO:0000313" key="1">
    <source>
        <dbReference type="EMBL" id="TSE05043.1"/>
    </source>
</evidence>
<accession>A0A554VDR2</accession>
<keyword evidence="2" id="KW-1185">Reference proteome</keyword>
<evidence type="ECO:0000313" key="2">
    <source>
        <dbReference type="Proteomes" id="UP000318833"/>
    </source>
</evidence>
<dbReference type="RefSeq" id="WP_143918247.1">
    <property type="nucleotide sequence ID" value="NZ_CANMIK010000073.1"/>
</dbReference>
<dbReference type="EMBL" id="VLNR01000067">
    <property type="protein sequence ID" value="TSE05043.1"/>
    <property type="molecule type" value="Genomic_DNA"/>
</dbReference>
<gene>
    <name evidence="1" type="ORF">FOF46_24205</name>
</gene>
<dbReference type="Proteomes" id="UP000318833">
    <property type="component" value="Unassembled WGS sequence"/>
</dbReference>
<dbReference type="AlphaFoldDB" id="A0A554VDR2"/>
<comment type="caution">
    <text evidence="1">The sequence shown here is derived from an EMBL/GenBank/DDBJ whole genome shotgun (WGS) entry which is preliminary data.</text>
</comment>
<sequence length="77" mass="8753">MILVFKTTVTSTEKANSISPFIDALPAIIRWNFDLEDCDNVLRIECTSDISQEVIDLLKRNGIECVDLDSELLFDMD</sequence>
<protein>
    <submittedName>
        <fullName evidence="1">Uncharacterized protein</fullName>
    </submittedName>
</protein>